<feature type="transmembrane region" description="Helical" evidence="6">
    <location>
        <begin position="47"/>
        <end position="67"/>
    </location>
</feature>
<dbReference type="Gene3D" id="1.20.1250.20">
    <property type="entry name" value="MFS general substrate transporter like domains"/>
    <property type="match status" value="1"/>
</dbReference>
<feature type="transmembrane region" description="Helical" evidence="6">
    <location>
        <begin position="79"/>
        <end position="103"/>
    </location>
</feature>
<dbReference type="Pfam" id="PF07690">
    <property type="entry name" value="MFS_1"/>
    <property type="match status" value="1"/>
</dbReference>
<dbReference type="InterPro" id="IPR011701">
    <property type="entry name" value="MFS"/>
</dbReference>
<feature type="transmembrane region" description="Helical" evidence="6">
    <location>
        <begin position="344"/>
        <end position="364"/>
    </location>
</feature>
<keyword evidence="2" id="KW-0813">Transport</keyword>
<dbReference type="GO" id="GO:0022857">
    <property type="term" value="F:transmembrane transporter activity"/>
    <property type="evidence" value="ECO:0007669"/>
    <property type="project" value="InterPro"/>
</dbReference>
<evidence type="ECO:0000256" key="6">
    <source>
        <dbReference type="SAM" id="Phobius"/>
    </source>
</evidence>
<reference evidence="8 9" key="1">
    <citation type="submission" date="2019-11" db="EMBL/GenBank/DDBJ databases">
        <title>Draft genome sequences of five Paenibacillus species of dairy origin.</title>
        <authorList>
            <person name="Olajide A.M."/>
            <person name="Chen S."/>
            <person name="Lapointe G."/>
        </authorList>
    </citation>
    <scope>NUCLEOTIDE SEQUENCE [LARGE SCALE GENOMIC DNA]</scope>
    <source>
        <strain evidence="8 9">2CS3</strain>
    </source>
</reference>
<keyword evidence="3 6" id="KW-0812">Transmembrane</keyword>
<evidence type="ECO:0000256" key="3">
    <source>
        <dbReference type="ARBA" id="ARBA00022692"/>
    </source>
</evidence>
<dbReference type="InterPro" id="IPR036259">
    <property type="entry name" value="MFS_trans_sf"/>
</dbReference>
<evidence type="ECO:0000256" key="1">
    <source>
        <dbReference type="ARBA" id="ARBA00004651"/>
    </source>
</evidence>
<keyword evidence="5 6" id="KW-0472">Membrane</keyword>
<feature type="transmembrane region" description="Helical" evidence="6">
    <location>
        <begin position="109"/>
        <end position="126"/>
    </location>
</feature>
<organism evidence="8 9">
    <name type="scientific">Paenibacillus validus</name>
    <dbReference type="NCBI Taxonomy" id="44253"/>
    <lineage>
        <taxon>Bacteria</taxon>
        <taxon>Bacillati</taxon>
        <taxon>Bacillota</taxon>
        <taxon>Bacilli</taxon>
        <taxon>Bacillales</taxon>
        <taxon>Paenibacillaceae</taxon>
        <taxon>Paenibacillus</taxon>
    </lineage>
</organism>
<dbReference type="CDD" id="cd17489">
    <property type="entry name" value="MFS_YfcJ_like"/>
    <property type="match status" value="1"/>
</dbReference>
<dbReference type="PANTHER" id="PTHR23531:SF1">
    <property type="entry name" value="QUINOLENE RESISTANCE PROTEIN NORA"/>
    <property type="match status" value="1"/>
</dbReference>
<dbReference type="PANTHER" id="PTHR23531">
    <property type="entry name" value="QUINOLENE RESISTANCE PROTEIN NORA"/>
    <property type="match status" value="1"/>
</dbReference>
<accession>A0A7X2Z7X3</accession>
<proteinExistence type="predicted"/>
<keyword evidence="4 6" id="KW-1133">Transmembrane helix</keyword>
<dbReference type="EMBL" id="WNZX01000001">
    <property type="protein sequence ID" value="MUG69256.1"/>
    <property type="molecule type" value="Genomic_DNA"/>
</dbReference>
<dbReference type="PROSITE" id="PS50850">
    <property type="entry name" value="MFS"/>
    <property type="match status" value="1"/>
</dbReference>
<dbReference type="SUPFAM" id="SSF103473">
    <property type="entry name" value="MFS general substrate transporter"/>
    <property type="match status" value="1"/>
</dbReference>
<keyword evidence="9" id="KW-1185">Reference proteome</keyword>
<feature type="transmembrane region" description="Helical" evidence="6">
    <location>
        <begin position="138"/>
        <end position="161"/>
    </location>
</feature>
<feature type="domain" description="Major facilitator superfamily (MFS) profile" evidence="7">
    <location>
        <begin position="12"/>
        <end position="392"/>
    </location>
</feature>
<feature type="transmembrane region" description="Helical" evidence="6">
    <location>
        <begin position="12"/>
        <end position="35"/>
    </location>
</feature>
<protein>
    <submittedName>
        <fullName evidence="8">MFS transporter</fullName>
    </submittedName>
</protein>
<dbReference type="InterPro" id="IPR020846">
    <property type="entry name" value="MFS_dom"/>
</dbReference>
<feature type="transmembrane region" description="Helical" evidence="6">
    <location>
        <begin position="276"/>
        <end position="294"/>
    </location>
</feature>
<feature type="transmembrane region" description="Helical" evidence="6">
    <location>
        <begin position="245"/>
        <end position="264"/>
    </location>
</feature>
<feature type="transmembrane region" description="Helical" evidence="6">
    <location>
        <begin position="370"/>
        <end position="387"/>
    </location>
</feature>
<comment type="caution">
    <text evidence="8">The sequence shown here is derived from an EMBL/GenBank/DDBJ whole genome shotgun (WGS) entry which is preliminary data.</text>
</comment>
<feature type="transmembrane region" description="Helical" evidence="6">
    <location>
        <begin position="300"/>
        <end position="323"/>
    </location>
</feature>
<evidence type="ECO:0000313" key="9">
    <source>
        <dbReference type="Proteomes" id="UP000450917"/>
    </source>
</evidence>
<evidence type="ECO:0000259" key="7">
    <source>
        <dbReference type="PROSITE" id="PS50850"/>
    </source>
</evidence>
<dbReference type="AlphaFoldDB" id="A0A7X2Z7X3"/>
<feature type="transmembrane region" description="Helical" evidence="6">
    <location>
        <begin position="213"/>
        <end position="239"/>
    </location>
</feature>
<evidence type="ECO:0000256" key="2">
    <source>
        <dbReference type="ARBA" id="ARBA00022448"/>
    </source>
</evidence>
<dbReference type="Proteomes" id="UP000450917">
    <property type="component" value="Unassembled WGS sequence"/>
</dbReference>
<sequence>MDQQQDQLWTKGFLGITLCGFLLFLNLQMLISSLPAYLKEQFQASDFSIGVITGLFALSSVAARLFAGRPGQKESMGRLLFLGLFIAWIATAGTYWCHALIAILGIRMVYGFGFGVASTVLPTMASNRVPLARMGEGMGYFGFSNTLGLSVGPLIGMYLLANYGFGTLTAAASIVLLLIFPIIYGVLPGASTMATGAVRGKSSQGNTYFSRKLVLPAILNMLLSITYSGLIGFIALFGLQRNIEGVGSFFLVQSLMVLLIRPFAGKIFDRRGPVAAVIPGGFLVMLGVIFLSYSDRLLELILSAVVYGCGYGMIQPSIQAWMIKEVSADERGIANGMFYNSIDAGVALGSILLGVLASGVGYGLMYRLSSLFMALFLLIFGLSIMLTRHRNKVTQNM</sequence>
<name>A0A7X2Z7X3_9BACL</name>
<dbReference type="RefSeq" id="WP_155613798.1">
    <property type="nucleotide sequence ID" value="NZ_WNZX01000001.1"/>
</dbReference>
<dbReference type="GO" id="GO:0005886">
    <property type="term" value="C:plasma membrane"/>
    <property type="evidence" value="ECO:0007669"/>
    <property type="project" value="UniProtKB-SubCell"/>
</dbReference>
<feature type="transmembrane region" description="Helical" evidence="6">
    <location>
        <begin position="167"/>
        <end position="192"/>
    </location>
</feature>
<evidence type="ECO:0000313" key="8">
    <source>
        <dbReference type="EMBL" id="MUG69256.1"/>
    </source>
</evidence>
<gene>
    <name evidence="8" type="ORF">GNP93_01055</name>
</gene>
<evidence type="ECO:0000256" key="5">
    <source>
        <dbReference type="ARBA" id="ARBA00023136"/>
    </source>
</evidence>
<comment type="subcellular location">
    <subcellularLocation>
        <location evidence="1">Cell membrane</location>
        <topology evidence="1">Multi-pass membrane protein</topology>
    </subcellularLocation>
</comment>
<dbReference type="InterPro" id="IPR052714">
    <property type="entry name" value="MFS_Exporter"/>
</dbReference>
<evidence type="ECO:0000256" key="4">
    <source>
        <dbReference type="ARBA" id="ARBA00022989"/>
    </source>
</evidence>